<dbReference type="SMART" id="SM00320">
    <property type="entry name" value="WD40"/>
    <property type="match status" value="4"/>
</dbReference>
<accession>A0AA38GKV9</accession>
<feature type="repeat" description="WD" evidence="3">
    <location>
        <begin position="132"/>
        <end position="167"/>
    </location>
</feature>
<dbReference type="PANTHER" id="PTHR44566">
    <property type="entry name" value="TRANSDUCIN/WD40 REPEAT-LIKE SUPERFAMILY PROTEIN"/>
    <property type="match status" value="1"/>
</dbReference>
<dbReference type="PANTHER" id="PTHR44566:SF1">
    <property type="entry name" value="WD REPEAT-CONTAINING PROTEIN 25"/>
    <property type="match status" value="1"/>
</dbReference>
<dbReference type="InterPro" id="IPR053053">
    <property type="entry name" value="WD_repeat_protein"/>
</dbReference>
<dbReference type="AlphaFoldDB" id="A0AA38GKV9"/>
<dbReference type="PROSITE" id="PS50294">
    <property type="entry name" value="WD_REPEATS_REGION"/>
    <property type="match status" value="1"/>
</dbReference>
<keyword evidence="1 3" id="KW-0853">WD repeat</keyword>
<reference evidence="4 5" key="1">
    <citation type="journal article" date="2021" name="Nat. Plants">
        <title>The Taxus genome provides insights into paclitaxel biosynthesis.</title>
        <authorList>
            <person name="Xiong X."/>
            <person name="Gou J."/>
            <person name="Liao Q."/>
            <person name="Li Y."/>
            <person name="Zhou Q."/>
            <person name="Bi G."/>
            <person name="Li C."/>
            <person name="Du R."/>
            <person name="Wang X."/>
            <person name="Sun T."/>
            <person name="Guo L."/>
            <person name="Liang H."/>
            <person name="Lu P."/>
            <person name="Wu Y."/>
            <person name="Zhang Z."/>
            <person name="Ro D.K."/>
            <person name="Shang Y."/>
            <person name="Huang S."/>
            <person name="Yan J."/>
        </authorList>
    </citation>
    <scope>NUCLEOTIDE SEQUENCE [LARGE SCALE GENOMIC DNA]</scope>
    <source>
        <strain evidence="4">Ta-2019</strain>
    </source>
</reference>
<dbReference type="SUPFAM" id="SSF50978">
    <property type="entry name" value="WD40 repeat-like"/>
    <property type="match status" value="1"/>
</dbReference>
<dbReference type="EMBL" id="JAHRHJ020000003">
    <property type="protein sequence ID" value="KAH9323665.1"/>
    <property type="molecule type" value="Genomic_DNA"/>
</dbReference>
<feature type="repeat" description="WD" evidence="3">
    <location>
        <begin position="84"/>
        <end position="125"/>
    </location>
</feature>
<feature type="non-terminal residue" evidence="4">
    <location>
        <position position="1"/>
    </location>
</feature>
<dbReference type="InterPro" id="IPR001680">
    <property type="entry name" value="WD40_rpt"/>
</dbReference>
<organism evidence="4 5">
    <name type="scientific">Taxus chinensis</name>
    <name type="common">Chinese yew</name>
    <name type="synonym">Taxus wallichiana var. chinensis</name>
    <dbReference type="NCBI Taxonomy" id="29808"/>
    <lineage>
        <taxon>Eukaryota</taxon>
        <taxon>Viridiplantae</taxon>
        <taxon>Streptophyta</taxon>
        <taxon>Embryophyta</taxon>
        <taxon>Tracheophyta</taxon>
        <taxon>Spermatophyta</taxon>
        <taxon>Pinopsida</taxon>
        <taxon>Pinidae</taxon>
        <taxon>Conifers II</taxon>
        <taxon>Cupressales</taxon>
        <taxon>Taxaceae</taxon>
        <taxon>Taxus</taxon>
    </lineage>
</organism>
<dbReference type="InterPro" id="IPR019775">
    <property type="entry name" value="WD40_repeat_CS"/>
</dbReference>
<feature type="repeat" description="WD" evidence="3">
    <location>
        <begin position="38"/>
        <end position="72"/>
    </location>
</feature>
<dbReference type="PROSITE" id="PS00678">
    <property type="entry name" value="WD_REPEATS_1"/>
    <property type="match status" value="1"/>
</dbReference>
<dbReference type="Proteomes" id="UP000824469">
    <property type="component" value="Unassembled WGS sequence"/>
</dbReference>
<evidence type="ECO:0000313" key="5">
    <source>
        <dbReference type="Proteomes" id="UP000824469"/>
    </source>
</evidence>
<protein>
    <submittedName>
        <fullName evidence="4">Uncharacterized protein</fullName>
    </submittedName>
</protein>
<feature type="non-terminal residue" evidence="4">
    <location>
        <position position="198"/>
    </location>
</feature>
<sequence length="198" mass="22267">LGSISDSKLPSRIREQLRHCRDRSAHHNRIPKGVSISLMGHTKAANAVQWSPTHGHLLASGGMDHMAYIWNVWSEEGQKQARVLKHHNAAIKDLQWSKQGLHLLTCGYDQTCRLTDVETGSQIQVFCEEQIVSVVKFHPQECQLFLAGGSKGAIRLWDIRSSKVIREYLKDLGSIMDTDFSYDGKYFASSCDISQTNS</sequence>
<keyword evidence="5" id="KW-1185">Reference proteome</keyword>
<evidence type="ECO:0000256" key="2">
    <source>
        <dbReference type="ARBA" id="ARBA00022737"/>
    </source>
</evidence>
<evidence type="ECO:0000256" key="3">
    <source>
        <dbReference type="PROSITE-ProRule" id="PRU00221"/>
    </source>
</evidence>
<dbReference type="PROSITE" id="PS50082">
    <property type="entry name" value="WD_REPEATS_2"/>
    <property type="match status" value="3"/>
</dbReference>
<name>A0AA38GKV9_TAXCH</name>
<evidence type="ECO:0000313" key="4">
    <source>
        <dbReference type="EMBL" id="KAH9323665.1"/>
    </source>
</evidence>
<dbReference type="InterPro" id="IPR015943">
    <property type="entry name" value="WD40/YVTN_repeat-like_dom_sf"/>
</dbReference>
<evidence type="ECO:0000256" key="1">
    <source>
        <dbReference type="ARBA" id="ARBA00022574"/>
    </source>
</evidence>
<keyword evidence="2" id="KW-0677">Repeat</keyword>
<dbReference type="Gene3D" id="2.130.10.10">
    <property type="entry name" value="YVTN repeat-like/Quinoprotein amine dehydrogenase"/>
    <property type="match status" value="1"/>
</dbReference>
<comment type="caution">
    <text evidence="4">The sequence shown here is derived from an EMBL/GenBank/DDBJ whole genome shotgun (WGS) entry which is preliminary data.</text>
</comment>
<proteinExistence type="predicted"/>
<gene>
    <name evidence="4" type="ORF">KI387_018304</name>
</gene>
<dbReference type="InterPro" id="IPR036322">
    <property type="entry name" value="WD40_repeat_dom_sf"/>
</dbReference>
<dbReference type="Pfam" id="PF00400">
    <property type="entry name" value="WD40"/>
    <property type="match status" value="3"/>
</dbReference>